<proteinExistence type="predicted"/>
<feature type="non-terminal residue" evidence="1">
    <location>
        <position position="119"/>
    </location>
</feature>
<sequence length="119" mass="13775">MTHEYKITERYYHVAIKDIKRFSKSYSKCYLNMFTLLMHTKCDTRDKLTIHQIVFITSQGTDEGVNSENSQFSRAAQKQNITMQAFQCVNMSTSIPKNGATGTDLCYTAFGNRDFCMRQ</sequence>
<protein>
    <submittedName>
        <fullName evidence="1">Uncharacterized protein</fullName>
    </submittedName>
</protein>
<gene>
    <name evidence="1" type="ORF">PACLA_8A052469</name>
</gene>
<dbReference type="Proteomes" id="UP001152795">
    <property type="component" value="Unassembled WGS sequence"/>
</dbReference>
<evidence type="ECO:0000313" key="2">
    <source>
        <dbReference type="Proteomes" id="UP001152795"/>
    </source>
</evidence>
<name>A0A6S7K8L2_PARCT</name>
<evidence type="ECO:0000313" key="1">
    <source>
        <dbReference type="EMBL" id="CAB4041986.1"/>
    </source>
</evidence>
<reference evidence="1" key="1">
    <citation type="submission" date="2020-04" db="EMBL/GenBank/DDBJ databases">
        <authorList>
            <person name="Alioto T."/>
            <person name="Alioto T."/>
            <person name="Gomez Garrido J."/>
        </authorList>
    </citation>
    <scope>NUCLEOTIDE SEQUENCE</scope>
    <source>
        <strain evidence="1">A484AB</strain>
    </source>
</reference>
<dbReference type="EMBL" id="CACRXK020029267">
    <property type="protein sequence ID" value="CAB4041986.1"/>
    <property type="molecule type" value="Genomic_DNA"/>
</dbReference>
<accession>A0A6S7K8L2</accession>
<organism evidence="1 2">
    <name type="scientific">Paramuricea clavata</name>
    <name type="common">Red gorgonian</name>
    <name type="synonym">Violescent sea-whip</name>
    <dbReference type="NCBI Taxonomy" id="317549"/>
    <lineage>
        <taxon>Eukaryota</taxon>
        <taxon>Metazoa</taxon>
        <taxon>Cnidaria</taxon>
        <taxon>Anthozoa</taxon>
        <taxon>Octocorallia</taxon>
        <taxon>Malacalcyonacea</taxon>
        <taxon>Plexauridae</taxon>
        <taxon>Paramuricea</taxon>
    </lineage>
</organism>
<comment type="caution">
    <text evidence="1">The sequence shown here is derived from an EMBL/GenBank/DDBJ whole genome shotgun (WGS) entry which is preliminary data.</text>
</comment>
<keyword evidence="2" id="KW-1185">Reference proteome</keyword>
<dbReference type="AlphaFoldDB" id="A0A6S7K8L2"/>